<keyword evidence="1" id="KW-0479">Metal-binding</keyword>
<feature type="domain" description="VOC" evidence="2">
    <location>
        <begin position="4"/>
        <end position="143"/>
    </location>
</feature>
<dbReference type="SUPFAM" id="SSF54593">
    <property type="entry name" value="Glyoxalase/Bleomycin resistance protein/Dihydroxybiphenyl dioxygenase"/>
    <property type="match status" value="1"/>
</dbReference>
<dbReference type="RefSeq" id="WP_138839621.1">
    <property type="nucleotide sequence ID" value="NZ_VCPD01000001.1"/>
</dbReference>
<dbReference type="Proteomes" id="UP001193035">
    <property type="component" value="Unassembled WGS sequence"/>
</dbReference>
<reference evidence="3 4" key="1">
    <citation type="submission" date="2019-05" db="EMBL/GenBank/DDBJ databases">
        <title>Ruegeria sp. nov., isolated from tidal flat.</title>
        <authorList>
            <person name="Kim W."/>
        </authorList>
    </citation>
    <scope>NUCLEOTIDE SEQUENCE [LARGE SCALE GENOMIC DNA]</scope>
    <source>
        <strain evidence="3 4">CAU 1488</strain>
    </source>
</reference>
<evidence type="ECO:0000313" key="3">
    <source>
        <dbReference type="EMBL" id="TMV09562.1"/>
    </source>
</evidence>
<gene>
    <name evidence="3" type="ORF">FGK63_00370</name>
</gene>
<dbReference type="PROSITE" id="PS51819">
    <property type="entry name" value="VOC"/>
    <property type="match status" value="1"/>
</dbReference>
<dbReference type="InterPro" id="IPR029068">
    <property type="entry name" value="Glyas_Bleomycin-R_OHBP_Dase"/>
</dbReference>
<dbReference type="PANTHER" id="PTHR43048">
    <property type="entry name" value="METHYLMALONYL-COA EPIMERASE"/>
    <property type="match status" value="1"/>
</dbReference>
<accession>A0ABY2X2E6</accession>
<dbReference type="Pfam" id="PF13669">
    <property type="entry name" value="Glyoxalase_4"/>
    <property type="match status" value="1"/>
</dbReference>
<dbReference type="InterPro" id="IPR037523">
    <property type="entry name" value="VOC_core"/>
</dbReference>
<sequence length="145" mass="16436">MAVTPNHMSIVVNDVDAAQRFLSALGFEEFSRKVISGPVMEEYLGVPDIEAEHITMVLKDADPYFDIQLLKYHRPISPQNEHIRDLSAIGFNHFAFAVDDLDKTLGALTDAGVEMRNKTMEFRDYRMAFVWGPEGLTFELVEKLA</sequence>
<name>A0ABY2X2E6_9RHOB</name>
<protein>
    <submittedName>
        <fullName evidence="3">Glyoxalase</fullName>
    </submittedName>
</protein>
<evidence type="ECO:0000313" key="4">
    <source>
        <dbReference type="Proteomes" id="UP001193035"/>
    </source>
</evidence>
<dbReference type="PANTHER" id="PTHR43048:SF5">
    <property type="entry name" value="BLR5325 PROTEIN"/>
    <property type="match status" value="1"/>
</dbReference>
<comment type="caution">
    <text evidence="3">The sequence shown here is derived from an EMBL/GenBank/DDBJ whole genome shotgun (WGS) entry which is preliminary data.</text>
</comment>
<proteinExistence type="predicted"/>
<evidence type="ECO:0000259" key="2">
    <source>
        <dbReference type="PROSITE" id="PS51819"/>
    </source>
</evidence>
<dbReference type="EMBL" id="VCPD01000001">
    <property type="protein sequence ID" value="TMV09562.1"/>
    <property type="molecule type" value="Genomic_DNA"/>
</dbReference>
<organism evidence="3 4">
    <name type="scientific">Ruegeria sediminis</name>
    <dbReference type="NCBI Taxonomy" id="2583820"/>
    <lineage>
        <taxon>Bacteria</taxon>
        <taxon>Pseudomonadati</taxon>
        <taxon>Pseudomonadota</taxon>
        <taxon>Alphaproteobacteria</taxon>
        <taxon>Rhodobacterales</taxon>
        <taxon>Roseobacteraceae</taxon>
        <taxon>Ruegeria</taxon>
    </lineage>
</organism>
<keyword evidence="4" id="KW-1185">Reference proteome</keyword>
<evidence type="ECO:0000256" key="1">
    <source>
        <dbReference type="ARBA" id="ARBA00022723"/>
    </source>
</evidence>
<dbReference type="InterPro" id="IPR051785">
    <property type="entry name" value="MMCE/EMCE_epimerase"/>
</dbReference>
<dbReference type="Gene3D" id="3.10.180.10">
    <property type="entry name" value="2,3-Dihydroxybiphenyl 1,2-Dioxygenase, domain 1"/>
    <property type="match status" value="1"/>
</dbReference>